<reference evidence="3" key="1">
    <citation type="submission" date="2016-11" db="UniProtKB">
        <authorList>
            <consortium name="WormBaseParasite"/>
        </authorList>
    </citation>
    <scope>IDENTIFICATION</scope>
</reference>
<feature type="region of interest" description="Disordered" evidence="1">
    <location>
        <begin position="18"/>
        <end position="54"/>
    </location>
</feature>
<proteinExistence type="predicted"/>
<protein>
    <submittedName>
        <fullName evidence="3">Uncharacterized protein</fullName>
    </submittedName>
</protein>
<evidence type="ECO:0000256" key="1">
    <source>
        <dbReference type="SAM" id="MobiDB-lite"/>
    </source>
</evidence>
<dbReference type="Proteomes" id="UP000095283">
    <property type="component" value="Unplaced"/>
</dbReference>
<name>A0A1I7WI30_HETBA</name>
<evidence type="ECO:0000313" key="2">
    <source>
        <dbReference type="Proteomes" id="UP000095283"/>
    </source>
</evidence>
<organism evidence="2 3">
    <name type="scientific">Heterorhabditis bacteriophora</name>
    <name type="common">Entomopathogenic nematode worm</name>
    <dbReference type="NCBI Taxonomy" id="37862"/>
    <lineage>
        <taxon>Eukaryota</taxon>
        <taxon>Metazoa</taxon>
        <taxon>Ecdysozoa</taxon>
        <taxon>Nematoda</taxon>
        <taxon>Chromadorea</taxon>
        <taxon>Rhabditida</taxon>
        <taxon>Rhabditina</taxon>
        <taxon>Rhabditomorpha</taxon>
        <taxon>Strongyloidea</taxon>
        <taxon>Heterorhabditidae</taxon>
        <taxon>Heterorhabditis</taxon>
    </lineage>
</organism>
<feature type="region of interest" description="Disordered" evidence="1">
    <location>
        <begin position="130"/>
        <end position="158"/>
    </location>
</feature>
<dbReference type="WBParaSite" id="Hba_04663">
    <property type="protein sequence ID" value="Hba_04663"/>
    <property type="gene ID" value="Hba_04663"/>
</dbReference>
<dbReference type="AlphaFoldDB" id="A0A1I7WI30"/>
<keyword evidence="2" id="KW-1185">Reference proteome</keyword>
<evidence type="ECO:0000313" key="3">
    <source>
        <dbReference type="WBParaSite" id="Hba_04663"/>
    </source>
</evidence>
<accession>A0A1I7WI30</accession>
<sequence length="162" mass="18038">MSLNLLVSSASKALRKPLTMSGWTRPELPSGKGRSVQNYPHSPPEGEVGKSTEPKARLKKALKNREKNSPINLHLSQSSNSPSKCIETFHLLGRLRFVSQIAETPTLACSVPQPGLNSRTINNQLLLNTRRSKWNRRGSIPRPPHPTPRRLPLDHDSTCRVV</sequence>